<organism evidence="1 2">
    <name type="scientific">Eubacterium plexicaudatum ASF492</name>
    <dbReference type="NCBI Taxonomy" id="1235802"/>
    <lineage>
        <taxon>Bacteria</taxon>
        <taxon>Bacillati</taxon>
        <taxon>Bacillota</taxon>
        <taxon>Clostridia</taxon>
        <taxon>Eubacteriales</taxon>
        <taxon>Eubacteriaceae</taxon>
        <taxon>Eubacterium</taxon>
    </lineage>
</organism>
<evidence type="ECO:0000313" key="2">
    <source>
        <dbReference type="Proteomes" id="UP000012589"/>
    </source>
</evidence>
<dbReference type="AlphaFoldDB" id="N2AES7"/>
<protein>
    <submittedName>
        <fullName evidence="1">Uncharacterized protein</fullName>
    </submittedName>
</protein>
<evidence type="ECO:0000313" key="1">
    <source>
        <dbReference type="EMBL" id="EMZ27922.1"/>
    </source>
</evidence>
<sequence>MNEHKEVTMRKKQMAVIALFTGLLFATMPLVWLVCGFLLPARYESSFLGELKVKCARLEQEQGKRIVLVGGSGVAFGYDSQMLADAFLEYGIVNFGMYAGLGSKVMLDLSENKVREGDIVILSPEQHPQTLSTYFNAEAMWQSADGDFSMLSDIKRENWGQMAGCFAHFAQEKLRYVRSGTAPAPKGVYSRSAFDAFGDIRSDLCSRNRMPLGYDANTPVYYTEEVLEDAFVHYMNAYAKKLRKKGVTVWYRLCPVNALAVQGRVDPGAEAAAFYERLSEKLDFPVIGNPADSVMEPEWFYDTNFHLNACGKIVNTTQLIRDIKAMLGDGSHTKPALVSRPAMAFAGDGRSCMLEADRYRGNSKMEMVTVGEEIRQIQDYAFDGCTNLRAIVMEQEDPSACLVGQHLLDGTDAMIYVPDAALSSYRLNYFWFVYSDRIKGLSALKK</sequence>
<accession>N2AES7</accession>
<reference evidence="1 2" key="1">
    <citation type="journal article" date="2014" name="Genome Announc.">
        <title>Draft genome sequences of the altered schaedler flora, a defined bacterial community from gnotobiotic mice.</title>
        <authorList>
            <person name="Wannemuehler M.J."/>
            <person name="Overstreet A.M."/>
            <person name="Ward D.V."/>
            <person name="Phillips G.J."/>
        </authorList>
    </citation>
    <scope>NUCLEOTIDE SEQUENCE [LARGE SCALE GENOMIC DNA]</scope>
    <source>
        <strain evidence="1 2">ASF492</strain>
    </source>
</reference>
<dbReference type="HOGENOM" id="CLU_628019_0_0_9"/>
<dbReference type="STRING" id="1235802.C823_02063"/>
<proteinExistence type="predicted"/>
<dbReference type="Gene3D" id="3.40.50.12480">
    <property type="match status" value="1"/>
</dbReference>
<comment type="caution">
    <text evidence="1">The sequence shown here is derived from an EMBL/GenBank/DDBJ whole genome shotgun (WGS) entry which is preliminary data.</text>
</comment>
<dbReference type="EMBL" id="AQFT01000066">
    <property type="protein sequence ID" value="EMZ27922.1"/>
    <property type="molecule type" value="Genomic_DNA"/>
</dbReference>
<name>N2AES7_9FIRM</name>
<dbReference type="Proteomes" id="UP000012589">
    <property type="component" value="Unassembled WGS sequence"/>
</dbReference>
<dbReference type="eggNOG" id="ENOG5032ZWX">
    <property type="taxonomic scope" value="Bacteria"/>
</dbReference>
<dbReference type="PATRIC" id="fig|1235802.3.peg.2194"/>
<gene>
    <name evidence="1" type="ORF">C823_02063</name>
</gene>
<keyword evidence="2" id="KW-1185">Reference proteome</keyword>